<organism evidence="3 4">
    <name type="scientific">Bosea rubneri</name>
    <dbReference type="NCBI Taxonomy" id="3075434"/>
    <lineage>
        <taxon>Bacteria</taxon>
        <taxon>Pseudomonadati</taxon>
        <taxon>Pseudomonadota</taxon>
        <taxon>Alphaproteobacteria</taxon>
        <taxon>Hyphomicrobiales</taxon>
        <taxon>Boseaceae</taxon>
        <taxon>Bosea</taxon>
    </lineage>
</organism>
<comment type="caution">
    <text evidence="3">The sequence shown here is derived from an EMBL/GenBank/DDBJ whole genome shotgun (WGS) entry which is preliminary data.</text>
</comment>
<evidence type="ECO:0000259" key="2">
    <source>
        <dbReference type="Pfam" id="PF14067"/>
    </source>
</evidence>
<keyword evidence="4" id="KW-1185">Reference proteome</keyword>
<dbReference type="Proteomes" id="UP001254257">
    <property type="component" value="Unassembled WGS sequence"/>
</dbReference>
<reference evidence="3 4" key="1">
    <citation type="submission" date="2023-09" db="EMBL/GenBank/DDBJ databases">
        <title>Whole genome shotgun sequencing (WGS) of Bosea sp. ZW T0_25, isolated from stored onions (Allium cepa).</title>
        <authorList>
            <person name="Stoll D.A."/>
            <person name="Huch M."/>
        </authorList>
    </citation>
    <scope>NUCLEOTIDE SEQUENCE [LARGE SCALE GENOMIC DNA]</scope>
    <source>
        <strain evidence="3 4">ZW T0_25</strain>
    </source>
</reference>
<dbReference type="InterPro" id="IPR025902">
    <property type="entry name" value="LssY-like-C_dom"/>
</dbReference>
<evidence type="ECO:0000256" key="1">
    <source>
        <dbReference type="SAM" id="Phobius"/>
    </source>
</evidence>
<gene>
    <name evidence="3" type="ORF">RKE40_06205</name>
</gene>
<evidence type="ECO:0000313" key="3">
    <source>
        <dbReference type="EMBL" id="MDU0339462.1"/>
    </source>
</evidence>
<feature type="domain" description="LssY-like C-terminal" evidence="2">
    <location>
        <begin position="44"/>
        <end position="225"/>
    </location>
</feature>
<sequence length="267" mass="29383">MGQITRRRRWWLVLAASLAGYLLLAYLLLPLLWRHYEREPGLAALPMVTRTASGIPGDALNVGFVGSKEDALRAMHAAGWYPADPITLRTSLEIVGSVVLDRPYRDAPVSPLYYQGKKEELAFEKPAGTSADRRHHVRFWMVLEKGNDGRPVWLGSITFDRGVGFSHDTGQVTHHIAPDIDAERDLLMQDLGKAGMVQNVFQISGVGPTLFGRNGEGDPYYTDGEIHIATLVIDGVRRTEPPATIPAPPLIALKDQIWHGVSGAFGN</sequence>
<protein>
    <submittedName>
        <fullName evidence="3">LssY C-terminal domain-containing protein</fullName>
    </submittedName>
</protein>
<name>A0ABU3S4X7_9HYPH</name>
<keyword evidence="1" id="KW-0812">Transmembrane</keyword>
<evidence type="ECO:0000313" key="4">
    <source>
        <dbReference type="Proteomes" id="UP001254257"/>
    </source>
</evidence>
<feature type="transmembrane region" description="Helical" evidence="1">
    <location>
        <begin position="12"/>
        <end position="33"/>
    </location>
</feature>
<keyword evidence="1" id="KW-0472">Membrane</keyword>
<accession>A0ABU3S4X7</accession>
<keyword evidence="1" id="KW-1133">Transmembrane helix</keyword>
<dbReference type="EMBL" id="JAWDID010000006">
    <property type="protein sequence ID" value="MDU0339462.1"/>
    <property type="molecule type" value="Genomic_DNA"/>
</dbReference>
<proteinExistence type="predicted"/>
<dbReference type="Pfam" id="PF14067">
    <property type="entry name" value="LssY_C"/>
    <property type="match status" value="1"/>
</dbReference>